<proteinExistence type="inferred from homology"/>
<dbReference type="Gramene" id="mRNA:HanXRQr2_Chr14g0622471">
    <property type="protein sequence ID" value="mRNA:HanXRQr2_Chr14g0622471"/>
    <property type="gene ID" value="HanXRQr2_Chr14g0622471"/>
</dbReference>
<dbReference type="PROSITE" id="PS01031">
    <property type="entry name" value="SHSP"/>
    <property type="match status" value="1"/>
</dbReference>
<evidence type="ECO:0000256" key="2">
    <source>
        <dbReference type="RuleBase" id="RU003616"/>
    </source>
</evidence>
<organism evidence="5 6">
    <name type="scientific">Helianthus annuus</name>
    <name type="common">Common sunflower</name>
    <dbReference type="NCBI Taxonomy" id="4232"/>
    <lineage>
        <taxon>Eukaryota</taxon>
        <taxon>Viridiplantae</taxon>
        <taxon>Streptophyta</taxon>
        <taxon>Embryophyta</taxon>
        <taxon>Tracheophyta</taxon>
        <taxon>Spermatophyta</taxon>
        <taxon>Magnoliopsida</taxon>
        <taxon>eudicotyledons</taxon>
        <taxon>Gunneridae</taxon>
        <taxon>Pentapetalae</taxon>
        <taxon>asterids</taxon>
        <taxon>campanulids</taxon>
        <taxon>Asterales</taxon>
        <taxon>Asteraceae</taxon>
        <taxon>Asteroideae</taxon>
        <taxon>Heliantheae alliance</taxon>
        <taxon>Heliantheae</taxon>
        <taxon>Helianthus</taxon>
    </lineage>
</organism>
<evidence type="ECO:0000256" key="1">
    <source>
        <dbReference type="PROSITE-ProRule" id="PRU00285"/>
    </source>
</evidence>
<dbReference type="Pfam" id="PF00011">
    <property type="entry name" value="HSP20"/>
    <property type="match status" value="1"/>
</dbReference>
<dbReference type="Proteomes" id="UP000215914">
    <property type="component" value="Chromosome 14"/>
</dbReference>
<dbReference type="AlphaFoldDB" id="A0A251SHM9"/>
<reference evidence="5" key="2">
    <citation type="submission" date="2017-02" db="EMBL/GenBank/DDBJ databases">
        <title>Sunflower complete genome.</title>
        <authorList>
            <person name="Langlade N."/>
            <person name="Munos S."/>
        </authorList>
    </citation>
    <scope>NUCLEOTIDE SEQUENCE [LARGE SCALE GENOMIC DNA]</scope>
    <source>
        <tissue evidence="5">Leaves</tissue>
    </source>
</reference>
<dbReference type="EMBL" id="MNCJ02000329">
    <property type="protein sequence ID" value="KAF5767281.1"/>
    <property type="molecule type" value="Genomic_DNA"/>
</dbReference>
<dbReference type="PANTHER" id="PTHR34661">
    <property type="entry name" value="INCREASED DNA METHYLATION 3"/>
    <property type="match status" value="1"/>
</dbReference>
<accession>A0A251SHM9</accession>
<evidence type="ECO:0000313" key="5">
    <source>
        <dbReference type="EMBL" id="OTF96970.1"/>
    </source>
</evidence>
<evidence type="ECO:0000313" key="4">
    <source>
        <dbReference type="EMBL" id="KAF5767281.1"/>
    </source>
</evidence>
<dbReference type="Gene3D" id="2.60.40.790">
    <property type="match status" value="1"/>
</dbReference>
<dbReference type="PANTHER" id="PTHR34661:SF8">
    <property type="entry name" value="ALPHA-CRYSTALLIN DOMAIN-CONTAINING PROTEIN 22.3"/>
    <property type="match status" value="1"/>
</dbReference>
<reference evidence="4" key="3">
    <citation type="submission" date="2020-06" db="EMBL/GenBank/DDBJ databases">
        <title>Helianthus annuus Genome sequencing and assembly Release 2.</title>
        <authorList>
            <person name="Gouzy J."/>
            <person name="Langlade N."/>
            <person name="Munos S."/>
        </authorList>
    </citation>
    <scope>NUCLEOTIDE SEQUENCE</scope>
    <source>
        <tissue evidence="4">Leaves</tissue>
    </source>
</reference>
<dbReference type="InterPro" id="IPR002068">
    <property type="entry name" value="A-crystallin/Hsp20_dom"/>
</dbReference>
<sequence>MAAPNGSQSNWADQVPIAVAPLNCVPYTGPPLDDSDDMVVYDKPMMVYLPEQPTEKEKDALMAVTKRGVLVTGSAAKGLMAPIMGSYDLSESDDGFLFRFALPGVSDDEKFKCEIRPDGDILIQGVTNTGQKEVQAHNMTFNMYTQYLCPPGDFEVRFHLPAKVDPSTLECKLDNGVLEGVVKKKPVQG</sequence>
<protein>
    <submittedName>
        <fullName evidence="4">Alpha crystallin/Hsp20 domain, HSP20-like chaperone, increased DNA methylation 2/3</fullName>
    </submittedName>
    <submittedName>
        <fullName evidence="5">Putative HSP20-like chaperone</fullName>
    </submittedName>
</protein>
<dbReference type="FunCoup" id="A0A251SHM9">
    <property type="interactions" value="928"/>
</dbReference>
<feature type="domain" description="SHSP" evidence="3">
    <location>
        <begin position="74"/>
        <end position="189"/>
    </location>
</feature>
<comment type="similarity">
    <text evidence="1 2">Belongs to the small heat shock protein (HSP20) family.</text>
</comment>
<dbReference type="InterPro" id="IPR008978">
    <property type="entry name" value="HSP20-like_chaperone"/>
</dbReference>
<dbReference type="EMBL" id="CM007903">
    <property type="protein sequence ID" value="OTF96970.1"/>
    <property type="molecule type" value="Genomic_DNA"/>
</dbReference>
<dbReference type="GO" id="GO:0005634">
    <property type="term" value="C:nucleus"/>
    <property type="evidence" value="ECO:0000318"/>
    <property type="project" value="GO_Central"/>
</dbReference>
<keyword evidence="6" id="KW-1185">Reference proteome</keyword>
<dbReference type="SUPFAM" id="SSF49764">
    <property type="entry name" value="HSP20-like chaperones"/>
    <property type="match status" value="1"/>
</dbReference>
<dbReference type="InterPro" id="IPR039321">
    <property type="entry name" value="IDM2/3-like"/>
</dbReference>
<dbReference type="CDD" id="cd06464">
    <property type="entry name" value="ACD_sHsps-like"/>
    <property type="match status" value="1"/>
</dbReference>
<name>A0A251SHM9_HELAN</name>
<gene>
    <name evidence="5" type="ORF">HannXRQ_Chr14g0429381</name>
    <name evidence="4" type="ORF">HanXRQr2_Chr14g0622471</name>
</gene>
<evidence type="ECO:0000259" key="3">
    <source>
        <dbReference type="PROSITE" id="PS01031"/>
    </source>
</evidence>
<evidence type="ECO:0000313" key="6">
    <source>
        <dbReference type="Proteomes" id="UP000215914"/>
    </source>
</evidence>
<dbReference type="OMA" id="WSERTKG"/>
<reference evidence="4 6" key="1">
    <citation type="journal article" date="2017" name="Nature">
        <title>The sunflower genome provides insights into oil metabolism, flowering and Asterid evolution.</title>
        <authorList>
            <person name="Badouin H."/>
            <person name="Gouzy J."/>
            <person name="Grassa C.J."/>
            <person name="Murat F."/>
            <person name="Staton S.E."/>
            <person name="Cottret L."/>
            <person name="Lelandais-Briere C."/>
            <person name="Owens G.L."/>
            <person name="Carrere S."/>
            <person name="Mayjonade B."/>
            <person name="Legrand L."/>
            <person name="Gill N."/>
            <person name="Kane N.C."/>
            <person name="Bowers J.E."/>
            <person name="Hubner S."/>
            <person name="Bellec A."/>
            <person name="Berard A."/>
            <person name="Berges H."/>
            <person name="Blanchet N."/>
            <person name="Boniface M.C."/>
            <person name="Brunel D."/>
            <person name="Catrice O."/>
            <person name="Chaidir N."/>
            <person name="Claudel C."/>
            <person name="Donnadieu C."/>
            <person name="Faraut T."/>
            <person name="Fievet G."/>
            <person name="Helmstetter N."/>
            <person name="King M."/>
            <person name="Knapp S.J."/>
            <person name="Lai Z."/>
            <person name="Le Paslier M.C."/>
            <person name="Lippi Y."/>
            <person name="Lorenzon L."/>
            <person name="Mandel J.R."/>
            <person name="Marage G."/>
            <person name="Marchand G."/>
            <person name="Marquand E."/>
            <person name="Bret-Mestries E."/>
            <person name="Morien E."/>
            <person name="Nambeesan S."/>
            <person name="Nguyen T."/>
            <person name="Pegot-Espagnet P."/>
            <person name="Pouilly N."/>
            <person name="Raftis F."/>
            <person name="Sallet E."/>
            <person name="Schiex T."/>
            <person name="Thomas J."/>
            <person name="Vandecasteele C."/>
            <person name="Vares D."/>
            <person name="Vear F."/>
            <person name="Vautrin S."/>
            <person name="Crespi M."/>
            <person name="Mangin B."/>
            <person name="Burke J.M."/>
            <person name="Salse J."/>
            <person name="Munos S."/>
            <person name="Vincourt P."/>
            <person name="Rieseberg L.H."/>
            <person name="Langlade N.B."/>
        </authorList>
    </citation>
    <scope>NUCLEOTIDE SEQUENCE [LARGE SCALE GENOMIC DNA]</scope>
    <source>
        <strain evidence="6">cv. SF193</strain>
        <tissue evidence="4">Leaves</tissue>
    </source>
</reference>
<dbReference type="InParanoid" id="A0A251SHM9"/>